<evidence type="ECO:0000313" key="2">
    <source>
        <dbReference type="EMBL" id="EGG00014.1"/>
    </source>
</evidence>
<accession>F4S5S3</accession>
<keyword evidence="3" id="KW-1185">Reference proteome</keyword>
<proteinExistence type="predicted"/>
<sequence length="158" mass="16908">MDLNQLKEHDVAPAKASTTSAKPVAVTPNLVPSDESEPVAQSATTAPPIGEEEKGLENQNAPAQPTSAQPTSSTESFWSVLESEISQTTPGLGQTTPVASLPVLVDHDMNQSTPGPSLLSRFGSRSVSPMTRITKYNKRQQLDNREAEGSNSKKRRNI</sequence>
<dbReference type="HOGENOM" id="CLU_1669773_0_0_1"/>
<dbReference type="Proteomes" id="UP000001072">
    <property type="component" value="Unassembled WGS sequence"/>
</dbReference>
<feature type="compositionally biased region" description="Basic and acidic residues" evidence="1">
    <location>
        <begin position="1"/>
        <end position="12"/>
    </location>
</feature>
<evidence type="ECO:0000313" key="3">
    <source>
        <dbReference type="Proteomes" id="UP000001072"/>
    </source>
</evidence>
<feature type="compositionally biased region" description="Polar residues" evidence="1">
    <location>
        <begin position="57"/>
        <end position="77"/>
    </location>
</feature>
<dbReference type="EMBL" id="GL883152">
    <property type="protein sequence ID" value="EGG00014.1"/>
    <property type="molecule type" value="Genomic_DNA"/>
</dbReference>
<dbReference type="AlphaFoldDB" id="F4S5S3"/>
<feature type="region of interest" description="Disordered" evidence="1">
    <location>
        <begin position="1"/>
        <end position="158"/>
    </location>
</feature>
<protein>
    <submittedName>
        <fullName evidence="2">Uncharacterized protein</fullName>
    </submittedName>
</protein>
<evidence type="ECO:0000256" key="1">
    <source>
        <dbReference type="SAM" id="MobiDB-lite"/>
    </source>
</evidence>
<gene>
    <name evidence="2" type="ORF">MELLADRAFT_93925</name>
</gene>
<dbReference type="InParanoid" id="F4S5S3"/>
<dbReference type="GeneID" id="18936731"/>
<reference evidence="3" key="1">
    <citation type="journal article" date="2011" name="Proc. Natl. Acad. Sci. U.S.A.">
        <title>Obligate biotrophy features unraveled by the genomic analysis of rust fungi.</title>
        <authorList>
            <person name="Duplessis S."/>
            <person name="Cuomo C.A."/>
            <person name="Lin Y.-C."/>
            <person name="Aerts A."/>
            <person name="Tisserant E."/>
            <person name="Veneault-Fourrey C."/>
            <person name="Joly D.L."/>
            <person name="Hacquard S."/>
            <person name="Amselem J."/>
            <person name="Cantarel B.L."/>
            <person name="Chiu R."/>
            <person name="Coutinho P.M."/>
            <person name="Feau N."/>
            <person name="Field M."/>
            <person name="Frey P."/>
            <person name="Gelhaye E."/>
            <person name="Goldberg J."/>
            <person name="Grabherr M.G."/>
            <person name="Kodira C.D."/>
            <person name="Kohler A."/>
            <person name="Kuees U."/>
            <person name="Lindquist E.A."/>
            <person name="Lucas S.M."/>
            <person name="Mago R."/>
            <person name="Mauceli E."/>
            <person name="Morin E."/>
            <person name="Murat C."/>
            <person name="Pangilinan J.L."/>
            <person name="Park R."/>
            <person name="Pearson M."/>
            <person name="Quesneville H."/>
            <person name="Rouhier N."/>
            <person name="Sakthikumar S."/>
            <person name="Salamov A.A."/>
            <person name="Schmutz J."/>
            <person name="Selles B."/>
            <person name="Shapiro H."/>
            <person name="Tanguay P."/>
            <person name="Tuskan G.A."/>
            <person name="Henrissat B."/>
            <person name="Van de Peer Y."/>
            <person name="Rouze P."/>
            <person name="Ellis J.G."/>
            <person name="Dodds P.N."/>
            <person name="Schein J.E."/>
            <person name="Zhong S."/>
            <person name="Hamelin R.C."/>
            <person name="Grigoriev I.V."/>
            <person name="Szabo L.J."/>
            <person name="Martin F."/>
        </authorList>
    </citation>
    <scope>NUCLEOTIDE SEQUENCE [LARGE SCALE GENOMIC DNA]</scope>
    <source>
        <strain evidence="3">98AG31 / pathotype 3-4-7</strain>
    </source>
</reference>
<dbReference type="KEGG" id="mlr:MELLADRAFT_93925"/>
<feature type="compositionally biased region" description="Polar residues" evidence="1">
    <location>
        <begin position="84"/>
        <end position="98"/>
    </location>
</feature>
<dbReference type="VEuPathDB" id="FungiDB:MELLADRAFT_93925"/>
<organism evidence="3">
    <name type="scientific">Melampsora larici-populina (strain 98AG31 / pathotype 3-4-7)</name>
    <name type="common">Poplar leaf rust fungus</name>
    <dbReference type="NCBI Taxonomy" id="747676"/>
    <lineage>
        <taxon>Eukaryota</taxon>
        <taxon>Fungi</taxon>
        <taxon>Dikarya</taxon>
        <taxon>Basidiomycota</taxon>
        <taxon>Pucciniomycotina</taxon>
        <taxon>Pucciniomycetes</taxon>
        <taxon>Pucciniales</taxon>
        <taxon>Melampsoraceae</taxon>
        <taxon>Melampsora</taxon>
    </lineage>
</organism>
<name>F4S5S3_MELLP</name>
<dbReference type="RefSeq" id="XP_007416722.1">
    <property type="nucleotide sequence ID" value="XM_007416660.1"/>
</dbReference>